<sequence>MTDVTLPLTTMTKHRLSPAPLPPSKCLRGINSENSYPSSKPRLTFETALYDELILCIFSHLSWVDLCATQSTSRTWCRLAADNELWRILYLRVYGRPRLRGARGFIGRADGREVRSLPGRAKIDDLKDWKWMFRISSNWRTGRCLVEQFSDIPVLPSSSHLEANYSHDERTHILLAGPLTIIASSRESLTPEIHLRAASGVTHTLFCRSSRSSVPNRITALCLDQSSPLSGRVHLAAFLSTGEFTIYHIHPTHLVGSVTKLTYVPATRTTRTCPIIQAVYHHPLLISLSQDFSLSIYDLSNDTVIHTQTLTSFTSFPPTSLVLSTPSPSTYKLVMAYAIPVYPAHWSVGATEVVISGHRYSTSDISRSSALALDTEPMTVVSTRTTRSFDIPSGWIDERKLRSIREQWSRKVSSIADTQTDGKWVVLAPADGVSDLSPNNHPFTAAPHIASPMHSPTTLQLYRLSLPSMSSVASSPPKLTFARNLHGQIGPVSSLALADGRCVSLGLNGSVWVWDLEADTSAKVCDPESSPPECGKRTLVFDERRVVTSGPDGIIVRRFDV</sequence>
<dbReference type="Gene3D" id="1.20.1280.50">
    <property type="match status" value="1"/>
</dbReference>
<evidence type="ECO:0000313" key="3">
    <source>
        <dbReference type="Proteomes" id="UP001175211"/>
    </source>
</evidence>
<dbReference type="Gene3D" id="2.130.10.10">
    <property type="entry name" value="YVTN repeat-like/Quinoprotein amine dehydrogenase"/>
    <property type="match status" value="1"/>
</dbReference>
<dbReference type="AlphaFoldDB" id="A0AA39N8Z1"/>
<feature type="domain" description="F-box" evidence="1">
    <location>
        <begin position="49"/>
        <end position="89"/>
    </location>
</feature>
<dbReference type="SUPFAM" id="SSF81383">
    <property type="entry name" value="F-box domain"/>
    <property type="match status" value="1"/>
</dbReference>
<reference evidence="2" key="1">
    <citation type="submission" date="2023-06" db="EMBL/GenBank/DDBJ databases">
        <authorList>
            <consortium name="Lawrence Berkeley National Laboratory"/>
            <person name="Ahrendt S."/>
            <person name="Sahu N."/>
            <person name="Indic B."/>
            <person name="Wong-Bajracharya J."/>
            <person name="Merenyi Z."/>
            <person name="Ke H.-M."/>
            <person name="Monk M."/>
            <person name="Kocsube S."/>
            <person name="Drula E."/>
            <person name="Lipzen A."/>
            <person name="Balint B."/>
            <person name="Henrissat B."/>
            <person name="Andreopoulos B."/>
            <person name="Martin F.M."/>
            <person name="Harder C.B."/>
            <person name="Rigling D."/>
            <person name="Ford K.L."/>
            <person name="Foster G.D."/>
            <person name="Pangilinan J."/>
            <person name="Papanicolaou A."/>
            <person name="Barry K."/>
            <person name="LaButti K."/>
            <person name="Viragh M."/>
            <person name="Koriabine M."/>
            <person name="Yan M."/>
            <person name="Riley R."/>
            <person name="Champramary S."/>
            <person name="Plett K.L."/>
            <person name="Tsai I.J."/>
            <person name="Slot J."/>
            <person name="Sipos G."/>
            <person name="Plett J."/>
            <person name="Nagy L.G."/>
            <person name="Grigoriev I.V."/>
        </authorList>
    </citation>
    <scope>NUCLEOTIDE SEQUENCE</scope>
    <source>
        <strain evidence="2">CCBAS 213</strain>
    </source>
</reference>
<proteinExistence type="predicted"/>
<dbReference type="Pfam" id="PF12937">
    <property type="entry name" value="F-box-like"/>
    <property type="match status" value="1"/>
</dbReference>
<evidence type="ECO:0000259" key="1">
    <source>
        <dbReference type="SMART" id="SM00256"/>
    </source>
</evidence>
<organism evidence="2 3">
    <name type="scientific">Armillaria tabescens</name>
    <name type="common">Ringless honey mushroom</name>
    <name type="synonym">Agaricus tabescens</name>
    <dbReference type="NCBI Taxonomy" id="1929756"/>
    <lineage>
        <taxon>Eukaryota</taxon>
        <taxon>Fungi</taxon>
        <taxon>Dikarya</taxon>
        <taxon>Basidiomycota</taxon>
        <taxon>Agaricomycotina</taxon>
        <taxon>Agaricomycetes</taxon>
        <taxon>Agaricomycetidae</taxon>
        <taxon>Agaricales</taxon>
        <taxon>Marasmiineae</taxon>
        <taxon>Physalacriaceae</taxon>
        <taxon>Desarmillaria</taxon>
    </lineage>
</organism>
<dbReference type="InterPro" id="IPR036322">
    <property type="entry name" value="WD40_repeat_dom_sf"/>
</dbReference>
<gene>
    <name evidence="2" type="ORF">EV420DRAFT_1530922</name>
</gene>
<dbReference type="Proteomes" id="UP001175211">
    <property type="component" value="Unassembled WGS sequence"/>
</dbReference>
<accession>A0AA39N8Z1</accession>
<name>A0AA39N8Z1_ARMTA</name>
<dbReference type="InterPro" id="IPR015943">
    <property type="entry name" value="WD40/YVTN_repeat-like_dom_sf"/>
</dbReference>
<dbReference type="GeneID" id="85356180"/>
<comment type="caution">
    <text evidence="2">The sequence shown here is derived from an EMBL/GenBank/DDBJ whole genome shotgun (WGS) entry which is preliminary data.</text>
</comment>
<keyword evidence="3" id="KW-1185">Reference proteome</keyword>
<dbReference type="RefSeq" id="XP_060333111.1">
    <property type="nucleotide sequence ID" value="XM_060472632.1"/>
</dbReference>
<dbReference type="SMART" id="SM00256">
    <property type="entry name" value="FBOX"/>
    <property type="match status" value="1"/>
</dbReference>
<dbReference type="EMBL" id="JAUEPS010000011">
    <property type="protein sequence ID" value="KAK0461214.1"/>
    <property type="molecule type" value="Genomic_DNA"/>
</dbReference>
<dbReference type="InterPro" id="IPR036047">
    <property type="entry name" value="F-box-like_dom_sf"/>
</dbReference>
<protein>
    <recommendedName>
        <fullName evidence="1">F-box domain-containing protein</fullName>
    </recommendedName>
</protein>
<dbReference type="SUPFAM" id="SSF50978">
    <property type="entry name" value="WD40 repeat-like"/>
    <property type="match status" value="1"/>
</dbReference>
<dbReference type="InterPro" id="IPR001810">
    <property type="entry name" value="F-box_dom"/>
</dbReference>
<evidence type="ECO:0000313" key="2">
    <source>
        <dbReference type="EMBL" id="KAK0461214.1"/>
    </source>
</evidence>